<reference evidence="1 2" key="1">
    <citation type="submission" date="2019-08" db="EMBL/GenBank/DDBJ databases">
        <authorList>
            <person name="Liang Q."/>
        </authorList>
    </citation>
    <scope>NUCLEOTIDE SEQUENCE [LARGE SCALE GENOMIC DNA]</scope>
    <source>
        <strain evidence="1 2">V1718</strain>
    </source>
</reference>
<dbReference type="RefSeq" id="WP_146963903.1">
    <property type="nucleotide sequence ID" value="NZ_CP042467.1"/>
</dbReference>
<protein>
    <submittedName>
        <fullName evidence="1">DUF1552 domain-containing protein</fullName>
    </submittedName>
</protein>
<accession>A0A5B8Y2S9</accession>
<proteinExistence type="predicted"/>
<dbReference type="InterPro" id="IPR019546">
    <property type="entry name" value="TAT_signal_bac_arc"/>
</dbReference>
<name>A0A5B8Y2S9_9DELT</name>
<dbReference type="InterPro" id="IPR006311">
    <property type="entry name" value="TAT_signal"/>
</dbReference>
<dbReference type="InterPro" id="IPR011447">
    <property type="entry name" value="DUF1552"/>
</dbReference>
<sequence>MSISRRTFLKGVGASGLAASLFGSKVAMGQTAEAPLRVLLVGLQHGWGRDFDFGREFTGSEFDFTIPQPLQGLEAIKDQCVFIDGARGTLWGNAHDVSYSDMFTASVCWDEHGSDQLGAHFPEPMGPSLDHVIAQHHSAQVLRVSANYRSWGRQTHPLCFDDNARVLDQFFRPQDAYDAIIGPIREAAAPPQPGRAALREKLFEHMQRDTDRMMAQVSGTERAKIESYRQAFTDLGQRLMQRTTVELTEDQIPERPEQSPAFSMMVDHYLDMIRLVFQADTHRVAVLGLGEGVDGWQWRDANGNIQSGNPWSTDFHHNVAHHGTGHEDQERARLAYEGWVEWYVEKIVGFAQMLDLTPDVDGGTLLDNTIIVLTGEVGTGQHDTRNKIHVLIGGGDRLARGRWVNAPLVDPRNRSGVFIGGQTRTGNDVESGLNYGRHLSIWHTADVLAEVGRLAGVPLDDGFGLPANNRAPMPLTLRT</sequence>
<dbReference type="Pfam" id="PF07586">
    <property type="entry name" value="HXXSHH"/>
    <property type="match status" value="1"/>
</dbReference>
<dbReference type="PROSITE" id="PS51318">
    <property type="entry name" value="TAT"/>
    <property type="match status" value="1"/>
</dbReference>
<gene>
    <name evidence="1" type="ORF">FRD01_09105</name>
</gene>
<evidence type="ECO:0000313" key="1">
    <source>
        <dbReference type="EMBL" id="QED30316.1"/>
    </source>
</evidence>
<dbReference type="OrthoDB" id="9146593at2"/>
<dbReference type="KEGG" id="bbae:FRD01_09105"/>
<dbReference type="AlphaFoldDB" id="A0A5B8Y2S9"/>
<dbReference type="NCBIfam" id="TIGR01409">
    <property type="entry name" value="TAT_signal_seq"/>
    <property type="match status" value="1"/>
</dbReference>
<dbReference type="Proteomes" id="UP000321595">
    <property type="component" value="Chromosome"/>
</dbReference>
<dbReference type="EMBL" id="CP042467">
    <property type="protein sequence ID" value="QED30316.1"/>
    <property type="molecule type" value="Genomic_DNA"/>
</dbReference>
<keyword evidence="2" id="KW-1185">Reference proteome</keyword>
<organism evidence="1 2">
    <name type="scientific">Microvenator marinus</name>
    <dbReference type="NCBI Taxonomy" id="2600177"/>
    <lineage>
        <taxon>Bacteria</taxon>
        <taxon>Deltaproteobacteria</taxon>
        <taxon>Bradymonadales</taxon>
        <taxon>Microvenatoraceae</taxon>
        <taxon>Microvenator</taxon>
    </lineage>
</organism>
<evidence type="ECO:0000313" key="2">
    <source>
        <dbReference type="Proteomes" id="UP000321595"/>
    </source>
</evidence>